<feature type="transmembrane region" description="Helical" evidence="1">
    <location>
        <begin position="106"/>
        <end position="127"/>
    </location>
</feature>
<dbReference type="AlphaFoldDB" id="A0A2X0NJC9"/>
<dbReference type="PANTHER" id="PTHR32251:SF15">
    <property type="entry name" value="3-OXO-5-ALPHA-STEROID 4-DEHYDROGENASE (DUF1295)"/>
    <property type="match status" value="1"/>
</dbReference>
<keyword evidence="3" id="KW-1185">Reference proteome</keyword>
<evidence type="ECO:0000313" key="2">
    <source>
        <dbReference type="EMBL" id="SCZ91701.1"/>
    </source>
</evidence>
<name>A0A2X0NJC9_9BASI</name>
<organism evidence="2 3">
    <name type="scientific">Microbotryum saponariae</name>
    <dbReference type="NCBI Taxonomy" id="289078"/>
    <lineage>
        <taxon>Eukaryota</taxon>
        <taxon>Fungi</taxon>
        <taxon>Dikarya</taxon>
        <taxon>Basidiomycota</taxon>
        <taxon>Pucciniomycotina</taxon>
        <taxon>Microbotryomycetes</taxon>
        <taxon>Microbotryales</taxon>
        <taxon>Microbotryaceae</taxon>
        <taxon>Microbotryum</taxon>
    </lineage>
</organism>
<evidence type="ECO:0000313" key="3">
    <source>
        <dbReference type="Proteomes" id="UP000249723"/>
    </source>
</evidence>
<feature type="transmembrane region" description="Helical" evidence="1">
    <location>
        <begin position="220"/>
        <end position="240"/>
    </location>
</feature>
<keyword evidence="1" id="KW-1133">Transmembrane helix</keyword>
<sequence length="356" mass="40011">MSPVTVLDQYYLAITFLISLGLQGALFAICFVFQTDKLTDLGGSINFFIIALFTLLAGNTYYARNIVASVYVMIWSFRLGAFLFYRVMKTGKDGRFDEMRSAVTKLGGFFLFQLFWCWTVSLPLTILNSPAVSDPARGGGNVKFGTASEVFLLAQDIIGIILWVVGYTLEVMADQQKFTFKFNNSQKGAINDKGVWVGRSDDFSRSEIGWSRHPNYAGEIILWWGMYALCIAPATHGVASSGGRKALIASVVGPIFISLLLYFVSGLPQSEKPTQKKYYLMSHGVDPESGDKWAEYKAYLNRTSILFPLPPALYRPLPKWVKQTILLDAPMYRFDEHKEGKEAVEEQRKKMAQHDN</sequence>
<keyword evidence="1" id="KW-0812">Transmembrane</keyword>
<dbReference type="Proteomes" id="UP000249723">
    <property type="component" value="Unassembled WGS sequence"/>
</dbReference>
<keyword evidence="1" id="KW-0472">Membrane</keyword>
<dbReference type="InterPro" id="IPR010721">
    <property type="entry name" value="UstE-like"/>
</dbReference>
<feature type="transmembrane region" description="Helical" evidence="1">
    <location>
        <begin position="45"/>
        <end position="62"/>
    </location>
</feature>
<feature type="transmembrane region" description="Helical" evidence="1">
    <location>
        <begin position="12"/>
        <end position="33"/>
    </location>
</feature>
<feature type="transmembrane region" description="Helical" evidence="1">
    <location>
        <begin position="246"/>
        <end position="267"/>
    </location>
</feature>
<feature type="transmembrane region" description="Helical" evidence="1">
    <location>
        <begin position="68"/>
        <end position="85"/>
    </location>
</feature>
<dbReference type="PANTHER" id="PTHR32251">
    <property type="entry name" value="3-OXO-5-ALPHA-STEROID 4-DEHYDROGENASE"/>
    <property type="match status" value="1"/>
</dbReference>
<dbReference type="Pfam" id="PF06966">
    <property type="entry name" value="DUF1295"/>
    <property type="match status" value="1"/>
</dbReference>
<protein>
    <submittedName>
        <fullName evidence="2">BZ3500_MvSof-1268-A1-R1_Chr5-1g07616 protein</fullName>
    </submittedName>
</protein>
<dbReference type="OrthoDB" id="67965at2759"/>
<dbReference type="GO" id="GO:0016020">
    <property type="term" value="C:membrane"/>
    <property type="evidence" value="ECO:0007669"/>
    <property type="project" value="TreeGrafter"/>
</dbReference>
<dbReference type="EMBL" id="FMWP01000016">
    <property type="protein sequence ID" value="SCZ91701.1"/>
    <property type="molecule type" value="Genomic_DNA"/>
</dbReference>
<accession>A0A2X0NJC9</accession>
<proteinExistence type="predicted"/>
<evidence type="ECO:0000256" key="1">
    <source>
        <dbReference type="SAM" id="Phobius"/>
    </source>
</evidence>
<reference evidence="3" key="1">
    <citation type="submission" date="2016-10" db="EMBL/GenBank/DDBJ databases">
        <authorList>
            <person name="Jeantristanb JTB J.-T."/>
            <person name="Ricardo R."/>
        </authorList>
    </citation>
    <scope>NUCLEOTIDE SEQUENCE [LARGE SCALE GENOMIC DNA]</scope>
</reference>
<gene>
    <name evidence="2" type="ORF">BZ3500_MVSOF-1268-A1-R1_CHR5-1G07616</name>
</gene>
<dbReference type="Gene3D" id="1.20.120.1630">
    <property type="match status" value="1"/>
</dbReference>
<feature type="transmembrane region" description="Helical" evidence="1">
    <location>
        <begin position="147"/>
        <end position="169"/>
    </location>
</feature>